<dbReference type="SUPFAM" id="SSF56112">
    <property type="entry name" value="Protein kinase-like (PK-like)"/>
    <property type="match status" value="1"/>
</dbReference>
<gene>
    <name evidence="4" type="ORF">BLNAU_5953</name>
</gene>
<feature type="transmembrane region" description="Helical" evidence="2">
    <location>
        <begin position="1280"/>
        <end position="1303"/>
    </location>
</feature>
<evidence type="ECO:0000256" key="1">
    <source>
        <dbReference type="SAM" id="MobiDB-lite"/>
    </source>
</evidence>
<dbReference type="InterPro" id="IPR001245">
    <property type="entry name" value="Ser-Thr/Tyr_kinase_cat_dom"/>
</dbReference>
<dbReference type="EMBL" id="JARBJD010000032">
    <property type="protein sequence ID" value="KAK2959158.1"/>
    <property type="molecule type" value="Genomic_DNA"/>
</dbReference>
<comment type="caution">
    <text evidence="4">The sequence shown here is derived from an EMBL/GenBank/DDBJ whole genome shotgun (WGS) entry which is preliminary data.</text>
</comment>
<reference evidence="4 5" key="1">
    <citation type="journal article" date="2022" name="bioRxiv">
        <title>Genomics of Preaxostyla Flagellates Illuminates Evolutionary Transitions and the Path Towards Mitochondrial Loss.</title>
        <authorList>
            <person name="Novak L.V.F."/>
            <person name="Treitli S.C."/>
            <person name="Pyrih J."/>
            <person name="Halakuc P."/>
            <person name="Pipaliya S.V."/>
            <person name="Vacek V."/>
            <person name="Brzon O."/>
            <person name="Soukal P."/>
            <person name="Eme L."/>
            <person name="Dacks J.B."/>
            <person name="Karnkowska A."/>
            <person name="Elias M."/>
            <person name="Hampl V."/>
        </authorList>
    </citation>
    <scope>NUCLEOTIDE SEQUENCE [LARGE SCALE GENOMIC DNA]</scope>
    <source>
        <strain evidence="4">NAU3</strain>
        <tissue evidence="4">Gut</tissue>
    </source>
</reference>
<dbReference type="Pfam" id="PF07714">
    <property type="entry name" value="PK_Tyr_Ser-Thr"/>
    <property type="match status" value="1"/>
</dbReference>
<feature type="domain" description="Serine-threonine/tyrosine-protein kinase catalytic" evidence="3">
    <location>
        <begin position="1491"/>
        <end position="1595"/>
    </location>
</feature>
<name>A0ABQ9Y5Y3_9EUKA</name>
<organism evidence="4 5">
    <name type="scientific">Blattamonas nauphoetae</name>
    <dbReference type="NCBI Taxonomy" id="2049346"/>
    <lineage>
        <taxon>Eukaryota</taxon>
        <taxon>Metamonada</taxon>
        <taxon>Preaxostyla</taxon>
        <taxon>Oxymonadida</taxon>
        <taxon>Blattamonas</taxon>
    </lineage>
</organism>
<feature type="compositionally biased region" description="Basic and acidic residues" evidence="1">
    <location>
        <begin position="1490"/>
        <end position="1500"/>
    </location>
</feature>
<keyword evidence="2" id="KW-0812">Transmembrane</keyword>
<sequence>MRTTGRAVDLSTYLTQPDVKPIEASVHKEAVHLPQGVIFASWTSIKSQTLDIEGCNTTLIHDSDNQRLENTNDVPASIPSNHFQQYSLIVQTLNDFHNDWRDRLSPKARKGKGLVFGSNVKQTMSGCRVTNSTNPISGTGTMDANLGGSLFCLNTSFSSCERTSNTAIDRSYEAHVPGDRYTATDLSITAITFTLCSFENMTWGEEYGDFGGAAIFVRDTNAALTVTQCFFHNCTVTHESNDGGAISFYCAENNAHPLTITNSSFSDCASTYEQEHSTAGAFVALRQSQVSCSNCFCHKCSARGRGGGFYFITQVSVTLRNCAFVECESGTYGGGVLITDVKSLSFSFIQFRGCVAKGQGTTDGKDITIFGSDATVLNASSVLFCDSTSGAPNVLNHDTLTPILDLIPQVSAPTVTDCSVTLNGNEAVISVITPTAISGTMGVLLSGSNVPRLVHVEFGSPGKPSTAGKGITTAGLHGVLPSGVAYTRRADSLMSGLFPPTILSAAVSLDTTTEGTLQVKGHLLESGTYSIRTKDKDGKVFTFDMILTDSSTLDRTVQLSATNPDKLKYGAEYTVETVTCDSRAVLIREEVTFTVPYPSSALTSLAQVNHSDWTAITFQGAGFVAETYVVTLKEKDGDASSIRTVELSPSTENTLAEWKVVLFPEGDAFLAYGTQYEIVSATSKDTFQTVTTSGVIFETPAEPPRVLKLLSAVLTKDRKEVTLTLEGRALRSGLGHLWVTNSNQEWKSKAEIELVDQTHCKVVFAVGQSEDTNTLKYEMDYTICIAGGETSSVLVSSGIKVHVPVPPHILSPSFSFTNTLSTGCMISFSGSDLEEGKEYIVTLSSSFSFTIRIRNPTTACSDQMKIGWEDWFDFGQTYTITSITPASSEDGDVVFDPLLSVATTSKPSFIELHVDTEEGSESDFCGETSSPCRSIDTAWRIVKGMNFSKSTFEIQHNTTQSVQMVIGDKMEVVIGAGPTTEPELRVKQKEGLEGKGMIAVDGGWIRLNQVDVLIDTTDQDFIFISGKSGEVILRDCSISGSATETKKNEGSLCCEWESGVISVVDCSLTLFRSTFAALRQGAMNIKGGNVSIDGSIFRDNSADVAGFPSVRHNIGCSEEGELVVGSLNGGDGTPTDPSAWISVGDCSISGMEAIVSSPLFVPTLSSNSKSVVNKTTKDFVIEIVGKTLIPCGLFLKVSEITKLGEGNPTQIPLDLNTTISFNETLIQLTLPRSSLSPLNDSLEWRGRLVFGEGEETDAWFVVQKSASGRLAQSLLDNMKWWIPLVVGIVCLLVFMIVVLCLCFRRRRNQKKKEETQELSEHDDMVVKIDVEGTDTHQHNLIVSSADPMKDQDLTAHPPKPEEATKVMGAAQTPQKAVEVVKVLDCQNFSLHTVSKQNTLFNRLHVQKKPLSDRRAEEQRLAKALLRIYKTNEESPLLLKLTSHWILLNGEDRLCLEMPKDPLPSTNETQSVFSKGTATEVRPSFDQSATVRKEGIDEEGQRWQAPEQCVEEGEEPPTLNSEKVSVFRLGMVLWEIETELVPFGETDGVNAHRQLRTRVRLPMDRVGNAAMVELIGRCMSLRPDDRPKLETVISELESIEEEPDKEDRIAF</sequence>
<dbReference type="Gene3D" id="1.10.510.10">
    <property type="entry name" value="Transferase(Phosphotransferase) domain 1"/>
    <property type="match status" value="1"/>
</dbReference>
<proteinExistence type="predicted"/>
<evidence type="ECO:0000259" key="3">
    <source>
        <dbReference type="Pfam" id="PF07714"/>
    </source>
</evidence>
<dbReference type="Proteomes" id="UP001281761">
    <property type="component" value="Unassembled WGS sequence"/>
</dbReference>
<dbReference type="SUPFAM" id="SSF51126">
    <property type="entry name" value="Pectin lyase-like"/>
    <property type="match status" value="2"/>
</dbReference>
<feature type="region of interest" description="Disordered" evidence="1">
    <location>
        <begin position="1483"/>
        <end position="1516"/>
    </location>
</feature>
<dbReference type="InterPro" id="IPR011009">
    <property type="entry name" value="Kinase-like_dom_sf"/>
</dbReference>
<evidence type="ECO:0000313" key="5">
    <source>
        <dbReference type="Proteomes" id="UP001281761"/>
    </source>
</evidence>
<evidence type="ECO:0000256" key="2">
    <source>
        <dbReference type="SAM" id="Phobius"/>
    </source>
</evidence>
<accession>A0ABQ9Y5Y3</accession>
<protein>
    <recommendedName>
        <fullName evidence="3">Serine-threonine/tyrosine-protein kinase catalytic domain-containing protein</fullName>
    </recommendedName>
</protein>
<dbReference type="InterPro" id="IPR011050">
    <property type="entry name" value="Pectin_lyase_fold/virulence"/>
</dbReference>
<evidence type="ECO:0000313" key="4">
    <source>
        <dbReference type="EMBL" id="KAK2959158.1"/>
    </source>
</evidence>
<keyword evidence="2" id="KW-1133">Transmembrane helix</keyword>
<keyword evidence="2" id="KW-0472">Membrane</keyword>
<keyword evidence="5" id="KW-1185">Reference proteome</keyword>